<dbReference type="InterPro" id="IPR038063">
    <property type="entry name" value="Transpep_catalytic_dom"/>
</dbReference>
<dbReference type="Pfam" id="PF03734">
    <property type="entry name" value="YkuD"/>
    <property type="match status" value="1"/>
</dbReference>
<dbReference type="GO" id="GO:0004180">
    <property type="term" value="F:carboxypeptidase activity"/>
    <property type="evidence" value="ECO:0007669"/>
    <property type="project" value="UniProtKB-ARBA"/>
</dbReference>
<keyword evidence="5 7" id="KW-0573">Peptidoglycan synthesis</keyword>
<dbReference type="EMBL" id="FNGY01000006">
    <property type="protein sequence ID" value="SDN14146.1"/>
    <property type="molecule type" value="Genomic_DNA"/>
</dbReference>
<dbReference type="InterPro" id="IPR052905">
    <property type="entry name" value="LD-transpeptidase_YkuD-like"/>
</dbReference>
<dbReference type="GO" id="GO:0008360">
    <property type="term" value="P:regulation of cell shape"/>
    <property type="evidence" value="ECO:0007669"/>
    <property type="project" value="UniProtKB-UniRule"/>
</dbReference>
<keyword evidence="4 7" id="KW-0133">Cell shape</keyword>
<accession>A0A1G9Z0J1</accession>
<evidence type="ECO:0000313" key="11">
    <source>
        <dbReference type="Proteomes" id="UP000183200"/>
    </source>
</evidence>
<dbReference type="PROSITE" id="PS52029">
    <property type="entry name" value="LD_TPASE"/>
    <property type="match status" value="1"/>
</dbReference>
<evidence type="ECO:0000256" key="7">
    <source>
        <dbReference type="PROSITE-ProRule" id="PRU01373"/>
    </source>
</evidence>
<dbReference type="UniPathway" id="UPA00219"/>
<feature type="signal peptide" evidence="8">
    <location>
        <begin position="1"/>
        <end position="28"/>
    </location>
</feature>
<dbReference type="STRING" id="430522.BFS30_14945"/>
<dbReference type="SUPFAM" id="SSF141523">
    <property type="entry name" value="L,D-transpeptidase catalytic domain-like"/>
    <property type="match status" value="1"/>
</dbReference>
<evidence type="ECO:0000256" key="8">
    <source>
        <dbReference type="SAM" id="SignalP"/>
    </source>
</evidence>
<dbReference type="Gene3D" id="2.40.440.10">
    <property type="entry name" value="L,D-transpeptidase catalytic domain-like"/>
    <property type="match status" value="1"/>
</dbReference>
<keyword evidence="6 7" id="KW-0961">Cell wall biogenesis/degradation</keyword>
<dbReference type="Proteomes" id="UP000183200">
    <property type="component" value="Unassembled WGS sequence"/>
</dbReference>
<evidence type="ECO:0000259" key="9">
    <source>
        <dbReference type="PROSITE" id="PS52029"/>
    </source>
</evidence>
<dbReference type="PANTHER" id="PTHR41533:SF2">
    <property type="entry name" value="BLR7131 PROTEIN"/>
    <property type="match status" value="1"/>
</dbReference>
<dbReference type="Pfam" id="PF20142">
    <property type="entry name" value="Scaffold"/>
    <property type="match status" value="1"/>
</dbReference>
<dbReference type="CDD" id="cd16913">
    <property type="entry name" value="YkuD_like"/>
    <property type="match status" value="1"/>
</dbReference>
<reference evidence="11" key="1">
    <citation type="submission" date="2016-10" db="EMBL/GenBank/DDBJ databases">
        <authorList>
            <person name="Varghese N."/>
            <person name="Submissions S."/>
        </authorList>
    </citation>
    <scope>NUCLEOTIDE SEQUENCE [LARGE SCALE GENOMIC DNA]</scope>
    <source>
        <strain evidence="11">DSM 19110</strain>
    </source>
</reference>
<evidence type="ECO:0000313" key="10">
    <source>
        <dbReference type="EMBL" id="SDN14146.1"/>
    </source>
</evidence>
<evidence type="ECO:0000256" key="5">
    <source>
        <dbReference type="ARBA" id="ARBA00022984"/>
    </source>
</evidence>
<dbReference type="InterPro" id="IPR005490">
    <property type="entry name" value="LD_TPept_cat_dom"/>
</dbReference>
<evidence type="ECO:0000256" key="2">
    <source>
        <dbReference type="ARBA" id="ARBA00005992"/>
    </source>
</evidence>
<keyword evidence="11" id="KW-1185">Reference proteome</keyword>
<feature type="domain" description="L,D-TPase catalytic" evidence="9">
    <location>
        <begin position="253"/>
        <end position="455"/>
    </location>
</feature>
<evidence type="ECO:0000256" key="4">
    <source>
        <dbReference type="ARBA" id="ARBA00022960"/>
    </source>
</evidence>
<comment type="pathway">
    <text evidence="1 7">Cell wall biogenesis; peptidoglycan biosynthesis.</text>
</comment>
<protein>
    <submittedName>
        <fullName evidence="10">L,D-transpeptidase catalytic domain</fullName>
    </submittedName>
</protein>
<dbReference type="GO" id="GO:0071555">
    <property type="term" value="P:cell wall organization"/>
    <property type="evidence" value="ECO:0007669"/>
    <property type="project" value="UniProtKB-UniRule"/>
</dbReference>
<dbReference type="InterPro" id="IPR045380">
    <property type="entry name" value="LD_TPept_scaffold_dom"/>
</dbReference>
<keyword evidence="3" id="KW-0808">Transferase</keyword>
<feature type="active site" description="Proton donor/acceptor" evidence="7">
    <location>
        <position position="408"/>
    </location>
</feature>
<dbReference type="GO" id="GO:0009252">
    <property type="term" value="P:peptidoglycan biosynthetic process"/>
    <property type="evidence" value="ECO:0007669"/>
    <property type="project" value="UniProtKB-UniPathway"/>
</dbReference>
<proteinExistence type="inferred from homology"/>
<dbReference type="GO" id="GO:0016740">
    <property type="term" value="F:transferase activity"/>
    <property type="evidence" value="ECO:0007669"/>
    <property type="project" value="UniProtKB-KW"/>
</dbReference>
<feature type="active site" description="Nucleophile" evidence="7">
    <location>
        <position position="427"/>
    </location>
</feature>
<feature type="chain" id="PRO_5010161653" evidence="8">
    <location>
        <begin position="29"/>
        <end position="531"/>
    </location>
</feature>
<evidence type="ECO:0000256" key="6">
    <source>
        <dbReference type="ARBA" id="ARBA00023316"/>
    </source>
</evidence>
<dbReference type="AlphaFoldDB" id="A0A1G9Z0J1"/>
<comment type="similarity">
    <text evidence="2">Belongs to the YkuD family.</text>
</comment>
<dbReference type="PANTHER" id="PTHR41533">
    <property type="entry name" value="L,D-TRANSPEPTIDASE HI_1667-RELATED"/>
    <property type="match status" value="1"/>
</dbReference>
<gene>
    <name evidence="10" type="ORF">SAMN05421820_106283</name>
</gene>
<sequence length="531" mass="61280">MQKNTILKKALLLLIPFCLLLNACSWFKDTPEVGLILSKHFDRKLYKDFDTAAYNVVFRKHYDSLKGKLSNPNTIKKFYINHNYEPRLVSLYFPAGALDTLEAYIGKSEDHGFNPDNFRQKQLDAALKELAADKFKKIEEVYPVIADLELNAAEALIKYDNYMSYGVVNPRKLFSRYYVPVKRPDSASMSGALATKDLGKLLKEIQPSSKQYLALQHRLNILKREGLGKGDQAKTIMVNMERLRWKLPEMGKEYVEVNIPDFSLTWFNQEDTVSHMKVCVGGKREEGYAAKIAKYAKSGNLDDKPKNHETPILYSKLNSIQVNPVWNIPVSIARNEIYWMARKDPYYLSNSNINVYRNGKLIGEPDTIQWSNYSREKLPYQFKQGSGDGNALGKFKFIFDNGSSIYLHDTNNKNGFNKANRAISHGCVRVEKPLEFAQNLVRDKYQYDQLRMEVNLPPLDTNRMNSYRKKLAKKADTVNLFKLKPTWFGTKKPVPLIINYITAWSQNGSIQFRPDVYGLDETLWLAMRKFM</sequence>
<keyword evidence="8" id="KW-0732">Signal</keyword>
<name>A0A1G9Z0J1_9SPHI</name>
<organism evidence="10 11">
    <name type="scientific">Pedobacter steynii</name>
    <dbReference type="NCBI Taxonomy" id="430522"/>
    <lineage>
        <taxon>Bacteria</taxon>
        <taxon>Pseudomonadati</taxon>
        <taxon>Bacteroidota</taxon>
        <taxon>Sphingobacteriia</taxon>
        <taxon>Sphingobacteriales</taxon>
        <taxon>Sphingobacteriaceae</taxon>
        <taxon>Pedobacter</taxon>
    </lineage>
</organism>
<evidence type="ECO:0000256" key="1">
    <source>
        <dbReference type="ARBA" id="ARBA00004752"/>
    </source>
</evidence>
<evidence type="ECO:0000256" key="3">
    <source>
        <dbReference type="ARBA" id="ARBA00022679"/>
    </source>
</evidence>